<comment type="caution">
    <text evidence="1">The sequence shown here is derived from an EMBL/GenBank/DDBJ whole genome shotgun (WGS) entry which is preliminary data.</text>
</comment>
<dbReference type="EMBL" id="JACOFX010000012">
    <property type="protein sequence ID" value="MBC3909841.1"/>
    <property type="molecule type" value="Genomic_DNA"/>
</dbReference>
<dbReference type="Pfam" id="PF03692">
    <property type="entry name" value="CxxCxxCC"/>
    <property type="match status" value="1"/>
</dbReference>
<evidence type="ECO:0000313" key="2">
    <source>
        <dbReference type="Proteomes" id="UP000646911"/>
    </source>
</evidence>
<dbReference type="InterPro" id="IPR005358">
    <property type="entry name" value="Puta_zinc/iron-chelating_dom"/>
</dbReference>
<accession>A0ABR6ZEP8</accession>
<sequence>MATLEPCLNCGACCASYRVSFYWAEADANGIADSMVEALTPVYSCLRGTNHSSPHCQALVGEVGKAVKCSMYEQRPSPCREVLAGDDKCQKARARHGLPALPTKTVTDSDKLAA</sequence>
<keyword evidence="2" id="KW-1185">Reference proteome</keyword>
<reference evidence="1 2" key="1">
    <citation type="submission" date="2020-08" db="EMBL/GenBank/DDBJ databases">
        <title>Novel species isolated from subtropical streams in China.</title>
        <authorList>
            <person name="Lu H."/>
        </authorList>
    </citation>
    <scope>NUCLEOTIDE SEQUENCE [LARGE SCALE GENOMIC DNA]</scope>
    <source>
        <strain evidence="1 2">NL8W</strain>
    </source>
</reference>
<gene>
    <name evidence="1" type="ORF">H8L47_19935</name>
</gene>
<evidence type="ECO:0000313" key="1">
    <source>
        <dbReference type="EMBL" id="MBC3909841.1"/>
    </source>
</evidence>
<protein>
    <submittedName>
        <fullName evidence="1">YkgJ family cysteine cluster protein</fullName>
    </submittedName>
</protein>
<dbReference type="Proteomes" id="UP000646911">
    <property type="component" value="Unassembled WGS sequence"/>
</dbReference>
<name>A0ABR6ZEP8_9BURK</name>
<proteinExistence type="predicted"/>
<organism evidence="1 2">
    <name type="scientific">Undibacterium umbellatum</name>
    <dbReference type="NCBI Taxonomy" id="2762300"/>
    <lineage>
        <taxon>Bacteria</taxon>
        <taxon>Pseudomonadati</taxon>
        <taxon>Pseudomonadota</taxon>
        <taxon>Betaproteobacteria</taxon>
        <taxon>Burkholderiales</taxon>
        <taxon>Oxalobacteraceae</taxon>
        <taxon>Undibacterium</taxon>
    </lineage>
</organism>